<keyword evidence="5" id="KW-0802">TPR repeat</keyword>
<reference evidence="7" key="1">
    <citation type="submission" date="2024-04" db="UniProtKB">
        <authorList>
            <consortium name="EnsemblMetazoa"/>
        </authorList>
    </citation>
    <scope>IDENTIFICATION</scope>
    <source>
        <strain evidence="7">EBRO</strain>
    </source>
</reference>
<evidence type="ECO:0000313" key="7">
    <source>
        <dbReference type="EnsemblMetazoa" id="ENSAATROPP002078"/>
    </source>
</evidence>
<keyword evidence="8" id="KW-1185">Reference proteome</keyword>
<evidence type="ECO:0000256" key="4">
    <source>
        <dbReference type="ARBA" id="ARBA00023235"/>
    </source>
</evidence>
<feature type="repeat" description="TPR" evidence="5">
    <location>
        <begin position="344"/>
        <end position="377"/>
    </location>
</feature>
<dbReference type="InterPro" id="IPR019734">
    <property type="entry name" value="TPR_rpt"/>
</dbReference>
<dbReference type="SUPFAM" id="SSF48452">
    <property type="entry name" value="TPR-like"/>
    <property type="match status" value="1"/>
</dbReference>
<comment type="catalytic activity">
    <reaction evidence="1">
        <text>[protein]-peptidylproline (omega=180) = [protein]-peptidylproline (omega=0)</text>
        <dbReference type="Rhea" id="RHEA:16237"/>
        <dbReference type="Rhea" id="RHEA-COMP:10747"/>
        <dbReference type="Rhea" id="RHEA-COMP:10748"/>
        <dbReference type="ChEBI" id="CHEBI:83833"/>
        <dbReference type="ChEBI" id="CHEBI:83834"/>
        <dbReference type="EC" id="5.2.1.8"/>
    </reaction>
</comment>
<feature type="domain" description="PPIase cyclophilin-type" evidence="6">
    <location>
        <begin position="48"/>
        <end position="212"/>
    </location>
</feature>
<sequence length="407" mass="46227">MATNNDIVKVQRAVHDPSNPLVFFDVKVGQESGKLLVHAMCQTTFTFTFFCIVPSSTVGRIVIELRADVVPRTAENFRALCTGEMGFAPDTGTRLHYKGSKFHRIKSLFMSQGGDIVNFNGTNGESIYGETFEDENFTLLHEDGAVSMANLGKPNTNNSQFFITSGECPHLNGTNVVVGFVIRGGGIIGEMERHSTEDGEPTVPIVIENCGQLAPGDDWSVNDTDDEQDKLPPFPEDWERFYDVFPIDEALQYLNAIRSVGNRYFKQNQFVRANRRYKKAERYFNFFSNQFNKQPTRMHEPNGVLQQFQLLNCLNQAAVQLQLKEYRSVVHACNAALAIDPDNAKALYRRGMAQNELRNYENALNDLGRVLQRIPDDRLVQSEYERSRKSLHEYTQLQRKALSKLFQ</sequence>
<keyword evidence="4" id="KW-0413">Isomerase</keyword>
<dbReference type="InterPro" id="IPR011990">
    <property type="entry name" value="TPR-like_helical_dom_sf"/>
</dbReference>
<dbReference type="GO" id="GO:0003755">
    <property type="term" value="F:peptidyl-prolyl cis-trans isomerase activity"/>
    <property type="evidence" value="ECO:0007669"/>
    <property type="project" value="UniProtKB-KW"/>
</dbReference>
<dbReference type="Gene3D" id="1.25.40.10">
    <property type="entry name" value="Tetratricopeptide repeat domain"/>
    <property type="match status" value="1"/>
</dbReference>
<evidence type="ECO:0000256" key="3">
    <source>
        <dbReference type="ARBA" id="ARBA00023110"/>
    </source>
</evidence>
<dbReference type="EC" id="5.2.1.8" evidence="2"/>
<organism evidence="7 8">
    <name type="scientific">Anopheles atroparvus</name>
    <name type="common">European mosquito</name>
    <dbReference type="NCBI Taxonomy" id="41427"/>
    <lineage>
        <taxon>Eukaryota</taxon>
        <taxon>Metazoa</taxon>
        <taxon>Ecdysozoa</taxon>
        <taxon>Arthropoda</taxon>
        <taxon>Hexapoda</taxon>
        <taxon>Insecta</taxon>
        <taxon>Pterygota</taxon>
        <taxon>Neoptera</taxon>
        <taxon>Endopterygota</taxon>
        <taxon>Diptera</taxon>
        <taxon>Nematocera</taxon>
        <taxon>Culicoidea</taxon>
        <taxon>Culicidae</taxon>
        <taxon>Anophelinae</taxon>
        <taxon>Anopheles</taxon>
    </lineage>
</organism>
<dbReference type="InterPro" id="IPR002130">
    <property type="entry name" value="Cyclophilin-type_PPIase_dom"/>
</dbReference>
<dbReference type="GO" id="GO:0016018">
    <property type="term" value="F:cyclosporin A binding"/>
    <property type="evidence" value="ECO:0007669"/>
    <property type="project" value="TreeGrafter"/>
</dbReference>
<dbReference type="Gene3D" id="2.40.100.10">
    <property type="entry name" value="Cyclophilin-like"/>
    <property type="match status" value="1"/>
</dbReference>
<dbReference type="GO" id="GO:0006457">
    <property type="term" value="P:protein folding"/>
    <property type="evidence" value="ECO:0007669"/>
    <property type="project" value="TreeGrafter"/>
</dbReference>
<name>A0AAG5CU09_ANOAO</name>
<evidence type="ECO:0000259" key="6">
    <source>
        <dbReference type="PROSITE" id="PS50072"/>
    </source>
</evidence>
<evidence type="ECO:0000256" key="1">
    <source>
        <dbReference type="ARBA" id="ARBA00000971"/>
    </source>
</evidence>
<dbReference type="SUPFAM" id="SSF50891">
    <property type="entry name" value="Cyclophilin-like"/>
    <property type="match status" value="1"/>
</dbReference>
<dbReference type="GO" id="GO:0005739">
    <property type="term" value="C:mitochondrion"/>
    <property type="evidence" value="ECO:0007669"/>
    <property type="project" value="TreeGrafter"/>
</dbReference>
<evidence type="ECO:0000313" key="8">
    <source>
        <dbReference type="Proteomes" id="UP000075880"/>
    </source>
</evidence>
<dbReference type="Proteomes" id="UP000075880">
    <property type="component" value="Unassembled WGS sequence"/>
</dbReference>
<dbReference type="SMART" id="SM00028">
    <property type="entry name" value="TPR"/>
    <property type="match status" value="2"/>
</dbReference>
<protein>
    <recommendedName>
        <fullName evidence="2">peptidylprolyl isomerase</fullName>
        <ecNumber evidence="2">5.2.1.8</ecNumber>
    </recommendedName>
</protein>
<dbReference type="PROSITE" id="PS50005">
    <property type="entry name" value="TPR"/>
    <property type="match status" value="1"/>
</dbReference>
<keyword evidence="3" id="KW-0697">Rotamase</keyword>
<dbReference type="PRINTS" id="PR00153">
    <property type="entry name" value="CSAPPISMRASE"/>
</dbReference>
<accession>A0AAG5CU09</accession>
<dbReference type="AlphaFoldDB" id="A0AAG5CU09"/>
<evidence type="ECO:0000256" key="5">
    <source>
        <dbReference type="PROSITE-ProRule" id="PRU00339"/>
    </source>
</evidence>
<dbReference type="PROSITE" id="PS50072">
    <property type="entry name" value="CSA_PPIASE_2"/>
    <property type="match status" value="1"/>
</dbReference>
<dbReference type="PANTHER" id="PTHR11071">
    <property type="entry name" value="PEPTIDYL-PROLYL CIS-TRANS ISOMERASE"/>
    <property type="match status" value="1"/>
</dbReference>
<dbReference type="FunFam" id="2.40.100.10:FF:000025">
    <property type="entry name" value="Peptidyl-prolyl cis-trans isomerase CYP19-2"/>
    <property type="match status" value="1"/>
</dbReference>
<evidence type="ECO:0000256" key="2">
    <source>
        <dbReference type="ARBA" id="ARBA00013194"/>
    </source>
</evidence>
<dbReference type="EnsemblMetazoa" id="ENSAATROPT002164">
    <property type="protein sequence ID" value="ENSAATROPP002078"/>
    <property type="gene ID" value="ENSAATROPG001698"/>
</dbReference>
<dbReference type="InterPro" id="IPR029000">
    <property type="entry name" value="Cyclophilin-like_dom_sf"/>
</dbReference>
<proteinExistence type="predicted"/>
<dbReference type="Pfam" id="PF00160">
    <property type="entry name" value="Pro_isomerase"/>
    <property type="match status" value="1"/>
</dbReference>
<dbReference type="PANTHER" id="PTHR11071:SF497">
    <property type="entry name" value="CYCLOPHILIN 40, ISOFORM A"/>
    <property type="match status" value="1"/>
</dbReference>